<dbReference type="PANTHER" id="PTHR30629:SF2">
    <property type="entry name" value="PROPHAGE INTEGRASE INTS-RELATED"/>
    <property type="match status" value="1"/>
</dbReference>
<dbReference type="PROSITE" id="PS51898">
    <property type="entry name" value="TYR_RECOMBINASE"/>
    <property type="match status" value="1"/>
</dbReference>
<reference evidence="8" key="2">
    <citation type="submission" date="2021-08" db="EMBL/GenBank/DDBJ databases">
        <authorList>
            <person name="Tani A."/>
            <person name="Ola A."/>
            <person name="Ogura Y."/>
            <person name="Katsura K."/>
            <person name="Hayashi T."/>
        </authorList>
    </citation>
    <scope>NUCLEOTIDE SEQUENCE</scope>
    <source>
        <strain evidence="8">DSM 17168</strain>
    </source>
</reference>
<dbReference type="InterPro" id="IPR025166">
    <property type="entry name" value="Integrase_DNA_bind_dom"/>
</dbReference>
<evidence type="ECO:0000313" key="8">
    <source>
        <dbReference type="EMBL" id="GJD98102.1"/>
    </source>
</evidence>
<comment type="caution">
    <text evidence="8">The sequence shown here is derived from an EMBL/GenBank/DDBJ whole genome shotgun (WGS) entry which is preliminary data.</text>
</comment>
<evidence type="ECO:0000259" key="7">
    <source>
        <dbReference type="PROSITE" id="PS51900"/>
    </source>
</evidence>
<dbReference type="Pfam" id="PF13356">
    <property type="entry name" value="Arm-DNA-bind_3"/>
    <property type="match status" value="1"/>
</dbReference>
<evidence type="ECO:0000259" key="6">
    <source>
        <dbReference type="PROSITE" id="PS51898"/>
    </source>
</evidence>
<dbReference type="InterPro" id="IPR053876">
    <property type="entry name" value="Phage_int_M"/>
</dbReference>
<comment type="similarity">
    <text evidence="1">Belongs to the 'phage' integrase family.</text>
</comment>
<keyword evidence="9" id="KW-1185">Reference proteome</keyword>
<accession>A0ABQ4S7K7</accession>
<dbReference type="InterPro" id="IPR050808">
    <property type="entry name" value="Phage_Integrase"/>
</dbReference>
<dbReference type="InterPro" id="IPR010998">
    <property type="entry name" value="Integrase_recombinase_N"/>
</dbReference>
<name>A0ABQ4S7K7_9HYPH</name>
<keyword evidence="3 5" id="KW-0238">DNA-binding</keyword>
<organism evidence="8 9">
    <name type="scientific">Methylobacterium isbiliense</name>
    <dbReference type="NCBI Taxonomy" id="315478"/>
    <lineage>
        <taxon>Bacteria</taxon>
        <taxon>Pseudomonadati</taxon>
        <taxon>Pseudomonadota</taxon>
        <taxon>Alphaproteobacteria</taxon>
        <taxon>Hyphomicrobiales</taxon>
        <taxon>Methylobacteriaceae</taxon>
        <taxon>Methylobacterium</taxon>
    </lineage>
</organism>
<dbReference type="InterPro" id="IPR002104">
    <property type="entry name" value="Integrase_catalytic"/>
</dbReference>
<dbReference type="Gene3D" id="3.30.160.390">
    <property type="entry name" value="Integrase, DNA-binding domain"/>
    <property type="match status" value="1"/>
</dbReference>
<dbReference type="Proteomes" id="UP001055153">
    <property type="component" value="Unassembled WGS sequence"/>
</dbReference>
<dbReference type="PROSITE" id="PS51900">
    <property type="entry name" value="CB"/>
    <property type="match status" value="1"/>
</dbReference>
<keyword evidence="4" id="KW-0233">DNA recombination</keyword>
<dbReference type="InterPro" id="IPR038488">
    <property type="entry name" value="Integrase_DNA-bd_sf"/>
</dbReference>
<evidence type="ECO:0000313" key="9">
    <source>
        <dbReference type="Proteomes" id="UP001055153"/>
    </source>
</evidence>
<sequence>MPRPLTAVAVANAKPDASRRIEITDGATPGLRLVIQPSGSKSWVFRYEHGGRAVKLTLGPAAGAGALTLAEAREEAGKARKCLVAGRDPVAERKAARAAEAARIEAERKAAEAAARRDEDLIENVVDRYVARHVERLKSAHEVKRLFEKEVKAPWRGRLVAEIGRKDVLKLIDDIAERGAGTTANRTLANLRAFFNWCVDRGLLEASPCERIRPPKAEMSRERVLTDAELRLLVLALRRLEWPWREFFTLALLTGQRREEIAGMRWDELDVEARDPVWVLPSKRTKNGREHAIPLVNEAVEALRQMRRIEGSEYVLTTTGTSSVSGFSRAKASLDAMMLRIARDEAQARGDDPDRVSLAPWRLHDLRRTAASGMARGGVPVAVVEKVLNHVSGTFAGIVGVYQRHDFASEKRHALTAWAAHIGGLVAAAPARVDRVGV</sequence>
<dbReference type="EMBL" id="BPQQ01000001">
    <property type="protein sequence ID" value="GJD98102.1"/>
    <property type="molecule type" value="Genomic_DNA"/>
</dbReference>
<protein>
    <submittedName>
        <fullName evidence="8">Prophage integrase IntA</fullName>
    </submittedName>
</protein>
<evidence type="ECO:0000256" key="1">
    <source>
        <dbReference type="ARBA" id="ARBA00008857"/>
    </source>
</evidence>
<dbReference type="PANTHER" id="PTHR30629">
    <property type="entry name" value="PROPHAGE INTEGRASE"/>
    <property type="match status" value="1"/>
</dbReference>
<dbReference type="CDD" id="cd00801">
    <property type="entry name" value="INT_P4_C"/>
    <property type="match status" value="1"/>
</dbReference>
<evidence type="ECO:0000256" key="4">
    <source>
        <dbReference type="ARBA" id="ARBA00023172"/>
    </source>
</evidence>
<keyword evidence="2" id="KW-0229">DNA integration</keyword>
<dbReference type="Pfam" id="PF00589">
    <property type="entry name" value="Phage_integrase"/>
    <property type="match status" value="1"/>
</dbReference>
<feature type="domain" description="Tyr recombinase" evidence="6">
    <location>
        <begin position="220"/>
        <end position="416"/>
    </location>
</feature>
<evidence type="ECO:0000256" key="2">
    <source>
        <dbReference type="ARBA" id="ARBA00022908"/>
    </source>
</evidence>
<dbReference type="Gene3D" id="1.10.443.10">
    <property type="entry name" value="Intergrase catalytic core"/>
    <property type="match status" value="1"/>
</dbReference>
<evidence type="ECO:0000256" key="5">
    <source>
        <dbReference type="PROSITE-ProRule" id="PRU01248"/>
    </source>
</evidence>
<dbReference type="InterPro" id="IPR013762">
    <property type="entry name" value="Integrase-like_cat_sf"/>
</dbReference>
<dbReference type="RefSeq" id="WP_238233059.1">
    <property type="nucleotide sequence ID" value="NZ_BPQQ01000001.1"/>
</dbReference>
<reference evidence="8" key="1">
    <citation type="journal article" date="2021" name="Front. Microbiol.">
        <title>Comprehensive Comparative Genomics and Phenotyping of Methylobacterium Species.</title>
        <authorList>
            <person name="Alessa O."/>
            <person name="Ogura Y."/>
            <person name="Fujitani Y."/>
            <person name="Takami H."/>
            <person name="Hayashi T."/>
            <person name="Sahin N."/>
            <person name="Tani A."/>
        </authorList>
    </citation>
    <scope>NUCLEOTIDE SEQUENCE</scope>
    <source>
        <strain evidence="8">DSM 17168</strain>
    </source>
</reference>
<gene>
    <name evidence="8" type="primary">intA_1</name>
    <name evidence="8" type="ORF">GMJLKIPL_0008</name>
</gene>
<dbReference type="SUPFAM" id="SSF56349">
    <property type="entry name" value="DNA breaking-rejoining enzymes"/>
    <property type="match status" value="1"/>
</dbReference>
<proteinExistence type="inferred from homology"/>
<dbReference type="InterPro" id="IPR044068">
    <property type="entry name" value="CB"/>
</dbReference>
<evidence type="ECO:0000256" key="3">
    <source>
        <dbReference type="ARBA" id="ARBA00023125"/>
    </source>
</evidence>
<feature type="domain" description="Core-binding (CB)" evidence="7">
    <location>
        <begin position="120"/>
        <end position="199"/>
    </location>
</feature>
<dbReference type="InterPro" id="IPR011010">
    <property type="entry name" value="DNA_brk_join_enz"/>
</dbReference>
<dbReference type="Gene3D" id="1.10.150.130">
    <property type="match status" value="1"/>
</dbReference>
<dbReference type="Pfam" id="PF22022">
    <property type="entry name" value="Phage_int_M"/>
    <property type="match status" value="1"/>
</dbReference>